<dbReference type="EC" id="2.7.7.7" evidence="1"/>
<dbReference type="Gene3D" id="1.10.8.60">
    <property type="match status" value="1"/>
</dbReference>
<sequence length="340" mass="39512">MSYATEIAKIKKGVFSPVYLFLGTEMYFIQEARKTLLEYSMPAEDQDLNVGMYNMDEAPLGNALEDAESIPFFGDRRVIIVDNPIFLTGEKPKGSVEHDIEWLERYLNHPSDTTILVFFAPYEKLDNRKKISKLIQKKANVVNVSPLKDTETRQYLSKVIQNEGYQMDRQTVQFFFERIEDNLSKGMDELQKLFLAAMDDKKITKRMVEDLVPRNLEQNIFDIVTYVLKKDVEKAIQTYRDLLLQKEEPIKINAILLGQFRLLIQVKLLAKKGYQQPDMTKVLKIHPYRIKLANQQIRNLNEKKLTDAYLGLVEAETKMKTGDGLKEVQFELFMLKYASA</sequence>
<keyword evidence="5" id="KW-0235">DNA replication</keyword>
<evidence type="ECO:0000259" key="9">
    <source>
        <dbReference type="Pfam" id="PF06144"/>
    </source>
</evidence>
<evidence type="ECO:0000256" key="8">
    <source>
        <dbReference type="ARBA" id="ARBA00049244"/>
    </source>
</evidence>
<dbReference type="Gene3D" id="1.20.272.10">
    <property type="match status" value="1"/>
</dbReference>
<name>A0A3Q9BLQ8_9LACT</name>
<dbReference type="OrthoDB" id="9775929at2"/>
<dbReference type="InterPro" id="IPR048466">
    <property type="entry name" value="DNA_pol3_delta-like_C"/>
</dbReference>
<comment type="catalytic activity">
    <reaction evidence="8">
        <text>DNA(n) + a 2'-deoxyribonucleoside 5'-triphosphate = DNA(n+1) + diphosphate</text>
        <dbReference type="Rhea" id="RHEA:22508"/>
        <dbReference type="Rhea" id="RHEA-COMP:17339"/>
        <dbReference type="Rhea" id="RHEA-COMP:17340"/>
        <dbReference type="ChEBI" id="CHEBI:33019"/>
        <dbReference type="ChEBI" id="CHEBI:61560"/>
        <dbReference type="ChEBI" id="CHEBI:173112"/>
        <dbReference type="EC" id="2.7.7.7"/>
    </reaction>
</comment>
<dbReference type="SUPFAM" id="SSF52540">
    <property type="entry name" value="P-loop containing nucleoside triphosphate hydrolases"/>
    <property type="match status" value="1"/>
</dbReference>
<dbReference type="InterPro" id="IPR010372">
    <property type="entry name" value="DNA_pol3_delta_N"/>
</dbReference>
<evidence type="ECO:0000313" key="11">
    <source>
        <dbReference type="EMBL" id="AZP05179.1"/>
    </source>
</evidence>
<evidence type="ECO:0000259" key="10">
    <source>
        <dbReference type="Pfam" id="PF21694"/>
    </source>
</evidence>
<proteinExistence type="inferred from homology"/>
<comment type="similarity">
    <text evidence="7">Belongs to the DNA polymerase HolA subunit family.</text>
</comment>
<dbReference type="GO" id="GO:0003887">
    <property type="term" value="F:DNA-directed DNA polymerase activity"/>
    <property type="evidence" value="ECO:0007669"/>
    <property type="project" value="UniProtKB-KW"/>
</dbReference>
<dbReference type="SUPFAM" id="SSF48019">
    <property type="entry name" value="post-AAA+ oligomerization domain-like"/>
    <property type="match status" value="1"/>
</dbReference>
<dbReference type="NCBIfam" id="TIGR01128">
    <property type="entry name" value="holA"/>
    <property type="match status" value="1"/>
</dbReference>
<dbReference type="AlphaFoldDB" id="A0A3Q9BLQ8"/>
<dbReference type="RefSeq" id="WP_126111308.1">
    <property type="nucleotide sequence ID" value="NZ_CP034465.1"/>
</dbReference>
<gene>
    <name evidence="11" type="primary">holA</name>
    <name evidence="11" type="ORF">EJN90_11310</name>
</gene>
<dbReference type="InterPro" id="IPR008921">
    <property type="entry name" value="DNA_pol3_clamp-load_cplx_C"/>
</dbReference>
<accession>A0A3Q9BLQ8</accession>
<dbReference type="EMBL" id="CP034465">
    <property type="protein sequence ID" value="AZP05179.1"/>
    <property type="molecule type" value="Genomic_DNA"/>
</dbReference>
<dbReference type="Proteomes" id="UP000273326">
    <property type="component" value="Chromosome"/>
</dbReference>
<organism evidence="11 12">
    <name type="scientific">Jeotgalibaca ciconiae</name>
    <dbReference type="NCBI Taxonomy" id="2496265"/>
    <lineage>
        <taxon>Bacteria</taxon>
        <taxon>Bacillati</taxon>
        <taxon>Bacillota</taxon>
        <taxon>Bacilli</taxon>
        <taxon>Lactobacillales</taxon>
        <taxon>Carnobacteriaceae</taxon>
        <taxon>Jeotgalibaca</taxon>
    </lineage>
</organism>
<keyword evidence="3 11" id="KW-0808">Transferase</keyword>
<dbReference type="InterPro" id="IPR027417">
    <property type="entry name" value="P-loop_NTPase"/>
</dbReference>
<dbReference type="PANTHER" id="PTHR34388">
    <property type="entry name" value="DNA POLYMERASE III SUBUNIT DELTA"/>
    <property type="match status" value="1"/>
</dbReference>
<evidence type="ECO:0000256" key="3">
    <source>
        <dbReference type="ARBA" id="ARBA00022679"/>
    </source>
</evidence>
<dbReference type="GO" id="GO:0009360">
    <property type="term" value="C:DNA polymerase III complex"/>
    <property type="evidence" value="ECO:0007669"/>
    <property type="project" value="InterPro"/>
</dbReference>
<dbReference type="PANTHER" id="PTHR34388:SF1">
    <property type="entry name" value="DNA POLYMERASE III SUBUNIT DELTA"/>
    <property type="match status" value="1"/>
</dbReference>
<dbReference type="Pfam" id="PF06144">
    <property type="entry name" value="DNA_pol3_delta"/>
    <property type="match status" value="1"/>
</dbReference>
<dbReference type="Gene3D" id="3.40.50.300">
    <property type="entry name" value="P-loop containing nucleotide triphosphate hydrolases"/>
    <property type="match status" value="1"/>
</dbReference>
<dbReference type="GO" id="GO:0003677">
    <property type="term" value="F:DNA binding"/>
    <property type="evidence" value="ECO:0007669"/>
    <property type="project" value="InterPro"/>
</dbReference>
<dbReference type="GO" id="GO:0006261">
    <property type="term" value="P:DNA-templated DNA replication"/>
    <property type="evidence" value="ECO:0007669"/>
    <property type="project" value="TreeGrafter"/>
</dbReference>
<evidence type="ECO:0000256" key="2">
    <source>
        <dbReference type="ARBA" id="ARBA00017703"/>
    </source>
</evidence>
<feature type="domain" description="DNA polymerase III delta subunit-like C-terminal" evidence="10">
    <location>
        <begin position="217"/>
        <end position="337"/>
    </location>
</feature>
<evidence type="ECO:0000256" key="7">
    <source>
        <dbReference type="ARBA" id="ARBA00034754"/>
    </source>
</evidence>
<keyword evidence="12" id="KW-1185">Reference proteome</keyword>
<protein>
    <recommendedName>
        <fullName evidence="2">DNA polymerase III subunit delta</fullName>
        <ecNumber evidence="1">2.7.7.7</ecNumber>
    </recommendedName>
</protein>
<dbReference type="KEGG" id="jeh:EJN90_11310"/>
<dbReference type="Pfam" id="PF21694">
    <property type="entry name" value="DNA_pol3_delta_C"/>
    <property type="match status" value="1"/>
</dbReference>
<evidence type="ECO:0000256" key="4">
    <source>
        <dbReference type="ARBA" id="ARBA00022695"/>
    </source>
</evidence>
<dbReference type="InterPro" id="IPR005790">
    <property type="entry name" value="DNA_polIII_delta"/>
</dbReference>
<keyword evidence="4 11" id="KW-0548">Nucleotidyltransferase</keyword>
<reference evidence="12" key="1">
    <citation type="submission" date="2018-12" db="EMBL/GenBank/DDBJ databases">
        <title>Complete genome sequencing of Jeotgalibaca sp. H21T32.</title>
        <authorList>
            <person name="Bae J.-W."/>
            <person name="Lee S.-Y."/>
        </authorList>
    </citation>
    <scope>NUCLEOTIDE SEQUENCE [LARGE SCALE GENOMIC DNA]</scope>
    <source>
        <strain evidence="12">H21T32</strain>
    </source>
</reference>
<feature type="domain" description="DNA polymerase III delta N-terminal" evidence="9">
    <location>
        <begin position="19"/>
        <end position="144"/>
    </location>
</feature>
<evidence type="ECO:0000313" key="12">
    <source>
        <dbReference type="Proteomes" id="UP000273326"/>
    </source>
</evidence>
<evidence type="ECO:0000256" key="1">
    <source>
        <dbReference type="ARBA" id="ARBA00012417"/>
    </source>
</evidence>
<evidence type="ECO:0000256" key="6">
    <source>
        <dbReference type="ARBA" id="ARBA00022932"/>
    </source>
</evidence>
<keyword evidence="6" id="KW-0239">DNA-directed DNA polymerase</keyword>
<evidence type="ECO:0000256" key="5">
    <source>
        <dbReference type="ARBA" id="ARBA00022705"/>
    </source>
</evidence>